<feature type="domain" description="Major facilitator superfamily (MFS) profile" evidence="8">
    <location>
        <begin position="15"/>
        <end position="403"/>
    </location>
</feature>
<evidence type="ECO:0000256" key="7">
    <source>
        <dbReference type="SAM" id="Phobius"/>
    </source>
</evidence>
<dbReference type="PROSITE" id="PS50850">
    <property type="entry name" value="MFS"/>
    <property type="match status" value="1"/>
</dbReference>
<feature type="transmembrane region" description="Helical" evidence="7">
    <location>
        <begin position="282"/>
        <end position="304"/>
    </location>
</feature>
<reference evidence="9 10" key="1">
    <citation type="submission" date="2023-07" db="EMBL/GenBank/DDBJ databases">
        <authorList>
            <person name="Girao M."/>
            <person name="Carvalho M.F."/>
        </authorList>
    </citation>
    <scope>NUCLEOTIDE SEQUENCE [LARGE SCALE GENOMIC DNA]</scope>
    <source>
        <strain evidence="9 10">YIM65754</strain>
    </source>
</reference>
<gene>
    <name evidence="9" type="ORF">Q7514_18355</name>
</gene>
<dbReference type="PANTHER" id="PTHR23517:SF13">
    <property type="entry name" value="MAJOR FACILITATOR SUPERFAMILY MFS_1"/>
    <property type="match status" value="1"/>
</dbReference>
<name>A0ABU7LE07_9NOCA</name>
<dbReference type="Pfam" id="PF07690">
    <property type="entry name" value="MFS_1"/>
    <property type="match status" value="1"/>
</dbReference>
<comment type="subcellular location">
    <subcellularLocation>
        <location evidence="1">Cell membrane</location>
        <topology evidence="1">Multi-pass membrane protein</topology>
    </subcellularLocation>
</comment>
<dbReference type="InterPro" id="IPR050171">
    <property type="entry name" value="MFS_Transporters"/>
</dbReference>
<organism evidence="9 10">
    <name type="scientific">Rhodococcus artemisiae</name>
    <dbReference type="NCBI Taxonomy" id="714159"/>
    <lineage>
        <taxon>Bacteria</taxon>
        <taxon>Bacillati</taxon>
        <taxon>Actinomycetota</taxon>
        <taxon>Actinomycetes</taxon>
        <taxon>Mycobacteriales</taxon>
        <taxon>Nocardiaceae</taxon>
        <taxon>Rhodococcus</taxon>
    </lineage>
</organism>
<evidence type="ECO:0000313" key="10">
    <source>
        <dbReference type="Proteomes" id="UP001336020"/>
    </source>
</evidence>
<dbReference type="InterPro" id="IPR020846">
    <property type="entry name" value="MFS_dom"/>
</dbReference>
<evidence type="ECO:0000256" key="3">
    <source>
        <dbReference type="ARBA" id="ARBA00022475"/>
    </source>
</evidence>
<feature type="transmembrane region" description="Helical" evidence="7">
    <location>
        <begin position="378"/>
        <end position="397"/>
    </location>
</feature>
<protein>
    <submittedName>
        <fullName evidence="9">MFS transporter</fullName>
    </submittedName>
</protein>
<keyword evidence="4 7" id="KW-0812">Transmembrane</keyword>
<comment type="caution">
    <text evidence="9">The sequence shown here is derived from an EMBL/GenBank/DDBJ whole genome shotgun (WGS) entry which is preliminary data.</text>
</comment>
<feature type="transmembrane region" description="Helical" evidence="7">
    <location>
        <begin position="345"/>
        <end position="366"/>
    </location>
</feature>
<sequence length="419" mass="42637">MVSPAPSATGSRVFGFAVMGVGAFTLTGSSSVPSPLYPVYQEMWGFSAAVLTVVFAIYVVSLLATLLTVGALSDRIGRRPIIGAAMVILAISMVVFIFADNVGWLIAARIIQGLAVGTATGAVAAGMIDLQPNPRVGPLINSIAPSLGLGLGAAGAGLLVQFAPFPTVLSYALIAVLAIGIVIALLFVPENSQPTGFSSRGDALRALKPSVALPQDVRAQFFLVLPCLMSAWALGGLYMSLGTSIVDVVFGIDDRLVAGLAVATMFTSGSVAAVVMRRFAELRVVVTGVVLLATGVVVVAGALLSGVVVLYFVGTAIAGFGWGSTFLGAMGIVAGLGRPNQRAQVFATTFVVCYIAFSVPAIGAGVATGRFGLTATAVGYSAIVATLALASGVALVLRRPKPEPVRLEEVAPAPERQAG</sequence>
<feature type="transmembrane region" description="Helical" evidence="7">
    <location>
        <begin position="168"/>
        <end position="188"/>
    </location>
</feature>
<dbReference type="Proteomes" id="UP001336020">
    <property type="component" value="Unassembled WGS sequence"/>
</dbReference>
<accession>A0ABU7LE07</accession>
<dbReference type="InterPro" id="IPR036259">
    <property type="entry name" value="MFS_trans_sf"/>
</dbReference>
<dbReference type="PROSITE" id="PS00216">
    <property type="entry name" value="SUGAR_TRANSPORT_1"/>
    <property type="match status" value="1"/>
</dbReference>
<dbReference type="EMBL" id="JAUTXY010000008">
    <property type="protein sequence ID" value="MEE2059482.1"/>
    <property type="molecule type" value="Genomic_DNA"/>
</dbReference>
<evidence type="ECO:0000256" key="4">
    <source>
        <dbReference type="ARBA" id="ARBA00022692"/>
    </source>
</evidence>
<feature type="transmembrane region" description="Helical" evidence="7">
    <location>
        <begin position="221"/>
        <end position="241"/>
    </location>
</feature>
<keyword evidence="10" id="KW-1185">Reference proteome</keyword>
<proteinExistence type="predicted"/>
<feature type="transmembrane region" description="Helical" evidence="7">
    <location>
        <begin position="310"/>
        <end position="333"/>
    </location>
</feature>
<evidence type="ECO:0000256" key="5">
    <source>
        <dbReference type="ARBA" id="ARBA00022989"/>
    </source>
</evidence>
<feature type="transmembrane region" description="Helical" evidence="7">
    <location>
        <begin position="81"/>
        <end position="99"/>
    </location>
</feature>
<evidence type="ECO:0000313" key="9">
    <source>
        <dbReference type="EMBL" id="MEE2059482.1"/>
    </source>
</evidence>
<evidence type="ECO:0000259" key="8">
    <source>
        <dbReference type="PROSITE" id="PS50850"/>
    </source>
</evidence>
<keyword evidence="6 7" id="KW-0472">Membrane</keyword>
<dbReference type="InterPro" id="IPR011701">
    <property type="entry name" value="MFS"/>
</dbReference>
<dbReference type="InterPro" id="IPR005829">
    <property type="entry name" value="Sugar_transporter_CS"/>
</dbReference>
<dbReference type="SUPFAM" id="SSF103473">
    <property type="entry name" value="MFS general substrate transporter"/>
    <property type="match status" value="1"/>
</dbReference>
<dbReference type="Gene3D" id="1.20.1250.20">
    <property type="entry name" value="MFS general substrate transporter like domains"/>
    <property type="match status" value="1"/>
</dbReference>
<keyword evidence="3" id="KW-1003">Cell membrane</keyword>
<keyword evidence="5 7" id="KW-1133">Transmembrane helix</keyword>
<dbReference type="PANTHER" id="PTHR23517">
    <property type="entry name" value="RESISTANCE PROTEIN MDTM, PUTATIVE-RELATED-RELATED"/>
    <property type="match status" value="1"/>
</dbReference>
<feature type="transmembrane region" description="Helical" evidence="7">
    <location>
        <begin position="44"/>
        <end position="69"/>
    </location>
</feature>
<evidence type="ECO:0000256" key="6">
    <source>
        <dbReference type="ARBA" id="ARBA00023136"/>
    </source>
</evidence>
<evidence type="ECO:0000256" key="1">
    <source>
        <dbReference type="ARBA" id="ARBA00004651"/>
    </source>
</evidence>
<feature type="transmembrane region" description="Helical" evidence="7">
    <location>
        <begin position="256"/>
        <end position="275"/>
    </location>
</feature>
<keyword evidence="2" id="KW-0813">Transport</keyword>
<evidence type="ECO:0000256" key="2">
    <source>
        <dbReference type="ARBA" id="ARBA00022448"/>
    </source>
</evidence>
<feature type="transmembrane region" description="Helical" evidence="7">
    <location>
        <begin position="139"/>
        <end position="162"/>
    </location>
</feature>
<dbReference type="RefSeq" id="WP_330134693.1">
    <property type="nucleotide sequence ID" value="NZ_JAUTXY010000008.1"/>
</dbReference>
<feature type="transmembrane region" description="Helical" evidence="7">
    <location>
        <begin position="105"/>
        <end position="127"/>
    </location>
</feature>
<feature type="transmembrane region" description="Helical" evidence="7">
    <location>
        <begin position="12"/>
        <end position="32"/>
    </location>
</feature>